<dbReference type="SUPFAM" id="SSF55608">
    <property type="entry name" value="Homing endonucleases"/>
    <property type="match status" value="1"/>
</dbReference>
<dbReference type="Gene3D" id="3.10.28.10">
    <property type="entry name" value="Homing endonucleases"/>
    <property type="match status" value="1"/>
</dbReference>
<protein>
    <recommendedName>
        <fullName evidence="1">Homing endonuclease LAGLIDADG domain-containing protein</fullName>
    </recommendedName>
</protein>
<dbReference type="GO" id="GO:0005739">
    <property type="term" value="C:mitochondrion"/>
    <property type="evidence" value="ECO:0007669"/>
    <property type="project" value="UniProtKB-ARBA"/>
</dbReference>
<accession>A0A5J6DU02</accession>
<dbReference type="AlphaFoldDB" id="A0A5J6DU02"/>
<keyword evidence="2" id="KW-0496">Mitochondrion</keyword>
<feature type="domain" description="Homing endonuclease LAGLIDADG" evidence="1">
    <location>
        <begin position="98"/>
        <end position="203"/>
    </location>
</feature>
<organism evidence="2">
    <name type="scientific">Trebouxia lynnae</name>
    <dbReference type="NCBI Taxonomy" id="1825957"/>
    <lineage>
        <taxon>Eukaryota</taxon>
        <taxon>Viridiplantae</taxon>
        <taxon>Chlorophyta</taxon>
        <taxon>core chlorophytes</taxon>
        <taxon>Trebouxiophyceae</taxon>
        <taxon>Trebouxiales</taxon>
        <taxon>Trebouxiaceae</taxon>
        <taxon>Trebouxia</taxon>
    </lineage>
</organism>
<dbReference type="GO" id="GO:0004519">
    <property type="term" value="F:endonuclease activity"/>
    <property type="evidence" value="ECO:0007669"/>
    <property type="project" value="InterPro"/>
</dbReference>
<sequence>MQYNFYLESLKKDSVDWYLENRDNKYNSQHLFGDTVIVSSKTRKNGIQLPRKGKTEKKQSIPNEKYQQPLGYPIIDTHTGCDTLVKRVDSLPYFKGWLSGFIEGKGCFTLRTSSSKKPCFSISQKGQLLLLENINRFFGGQRKVRKVVNKKNGKEGNPKNKYQKQSLYTLEIYNKYVLKRVVSHCTFYPLYGEKQKSLYLFTETFI</sequence>
<dbReference type="InterPro" id="IPR051289">
    <property type="entry name" value="LAGLIDADG_Endonuclease"/>
</dbReference>
<dbReference type="Pfam" id="PF00961">
    <property type="entry name" value="LAGLIDADG_1"/>
    <property type="match status" value="1"/>
</dbReference>
<evidence type="ECO:0000259" key="1">
    <source>
        <dbReference type="Pfam" id="PF00961"/>
    </source>
</evidence>
<reference evidence="2" key="1">
    <citation type="journal article" date="2019" name="Sci. Rep.">
        <title>Dynamic evolution of mitochondrial genomes in Trebouxiophyceae, including the first completely assembled mtDNA from a lichen-symbiont microalga (Trebouxia sp. TR9).</title>
        <authorList>
            <person name="Martinez-Alberola F."/>
            <person name="Barreno E."/>
            <person name="Casano L.M."/>
            <person name="Gasulla F."/>
            <person name="Molins A."/>
            <person name="del Campo E.M."/>
        </authorList>
    </citation>
    <scope>NUCLEOTIDE SEQUENCE</scope>
</reference>
<dbReference type="PANTHER" id="PTHR36181:SF2">
    <property type="entry name" value="INTRON-ENCODED ENDONUCLEASE AI3-RELATED"/>
    <property type="match status" value="1"/>
</dbReference>
<dbReference type="EMBL" id="MH917293">
    <property type="protein sequence ID" value="QES94810.1"/>
    <property type="molecule type" value="Genomic_DNA"/>
</dbReference>
<dbReference type="InterPro" id="IPR027434">
    <property type="entry name" value="Homing_endonucl"/>
</dbReference>
<name>A0A5J6DU02_9CHLO</name>
<geneLocation type="mitochondrion" evidence="2"/>
<proteinExistence type="predicted"/>
<evidence type="ECO:0000313" key="2">
    <source>
        <dbReference type="EMBL" id="QES94810.1"/>
    </source>
</evidence>
<dbReference type="PANTHER" id="PTHR36181">
    <property type="entry name" value="INTRON-ENCODED ENDONUCLEASE AI3-RELATED"/>
    <property type="match status" value="1"/>
</dbReference>
<dbReference type="InterPro" id="IPR004860">
    <property type="entry name" value="LAGLIDADG_dom"/>
</dbReference>